<protein>
    <submittedName>
        <fullName evidence="4">Prepilin-type N-terminal cleavage/methylation domain-containing protein</fullName>
    </submittedName>
</protein>
<sequence>MKLNEKGLTLVEVVASLLIITIVLLSVAQLVIQSNKTNSINNEKLVVIDLAETILERLKAENHIVKEAIETASNPDQEVEIPLSSINMENLSTKKIDGKDCYFVEMNHETYQVSAYARKANKQEISDFGLRPVVVKVKRVEIITNGTTSIKDLIGKSEIEGYVEL</sequence>
<comment type="subcellular location">
    <subcellularLocation>
        <location evidence="1">Cell surface</location>
    </subcellularLocation>
</comment>
<feature type="transmembrane region" description="Helical" evidence="3">
    <location>
        <begin position="7"/>
        <end position="32"/>
    </location>
</feature>
<keyword evidence="3" id="KW-0812">Transmembrane</keyword>
<dbReference type="Proteomes" id="UP001595978">
    <property type="component" value="Unassembled WGS sequence"/>
</dbReference>
<keyword evidence="3" id="KW-0472">Membrane</keyword>
<evidence type="ECO:0000256" key="2">
    <source>
        <dbReference type="ARBA" id="ARBA00023287"/>
    </source>
</evidence>
<name>A0ABW0RA93_9BACL</name>
<evidence type="ECO:0000313" key="4">
    <source>
        <dbReference type="EMBL" id="MFC5541149.1"/>
    </source>
</evidence>
<proteinExistence type="predicted"/>
<keyword evidence="3" id="KW-1133">Transmembrane helix</keyword>
<reference evidence="5" key="1">
    <citation type="journal article" date="2019" name="Int. J. Syst. Evol. Microbiol.">
        <title>The Global Catalogue of Microorganisms (GCM) 10K type strain sequencing project: providing services to taxonomists for standard genome sequencing and annotation.</title>
        <authorList>
            <consortium name="The Broad Institute Genomics Platform"/>
            <consortium name="The Broad Institute Genome Sequencing Center for Infectious Disease"/>
            <person name="Wu L."/>
            <person name="Ma J."/>
        </authorList>
    </citation>
    <scope>NUCLEOTIDE SEQUENCE [LARGE SCALE GENOMIC DNA]</scope>
    <source>
        <strain evidence="5">CCUG 56331</strain>
    </source>
</reference>
<dbReference type="RefSeq" id="WP_390308973.1">
    <property type="nucleotide sequence ID" value="NZ_JBHSNQ010000048.1"/>
</dbReference>
<dbReference type="PROSITE" id="PS00409">
    <property type="entry name" value="PROKAR_NTER_METHYL"/>
    <property type="match status" value="1"/>
</dbReference>
<organism evidence="4 5">
    <name type="scientific">Ureibacillus suwonensis</name>
    <dbReference type="NCBI Taxonomy" id="313007"/>
    <lineage>
        <taxon>Bacteria</taxon>
        <taxon>Bacillati</taxon>
        <taxon>Bacillota</taxon>
        <taxon>Bacilli</taxon>
        <taxon>Bacillales</taxon>
        <taxon>Caryophanaceae</taxon>
        <taxon>Ureibacillus</taxon>
    </lineage>
</organism>
<comment type="caution">
    <text evidence="4">The sequence shown here is derived from an EMBL/GenBank/DDBJ whole genome shotgun (WGS) entry which is preliminary data.</text>
</comment>
<keyword evidence="2" id="KW-0178">Competence</keyword>
<accession>A0ABW0RA93</accession>
<evidence type="ECO:0000313" key="5">
    <source>
        <dbReference type="Proteomes" id="UP001595978"/>
    </source>
</evidence>
<dbReference type="InterPro" id="IPR012902">
    <property type="entry name" value="N_methyl_site"/>
</dbReference>
<dbReference type="EMBL" id="JBHSNQ010000048">
    <property type="protein sequence ID" value="MFC5541149.1"/>
    <property type="molecule type" value="Genomic_DNA"/>
</dbReference>
<evidence type="ECO:0000256" key="1">
    <source>
        <dbReference type="ARBA" id="ARBA00004241"/>
    </source>
</evidence>
<evidence type="ECO:0000256" key="3">
    <source>
        <dbReference type="SAM" id="Phobius"/>
    </source>
</evidence>
<gene>
    <name evidence="4" type="ORF">ACFPOH_05070</name>
</gene>
<dbReference type="Pfam" id="PF07963">
    <property type="entry name" value="N_methyl"/>
    <property type="match status" value="1"/>
</dbReference>
<keyword evidence="5" id="KW-1185">Reference proteome</keyword>